<dbReference type="EMBL" id="ML211055">
    <property type="protein sequence ID" value="TFK90102.1"/>
    <property type="molecule type" value="Genomic_DNA"/>
</dbReference>
<evidence type="ECO:0000256" key="1">
    <source>
        <dbReference type="SAM" id="MobiDB-lite"/>
    </source>
</evidence>
<reference evidence="2 3" key="1">
    <citation type="journal article" date="2019" name="Nat. Ecol. Evol.">
        <title>Megaphylogeny resolves global patterns of mushroom evolution.</title>
        <authorList>
            <person name="Varga T."/>
            <person name="Krizsan K."/>
            <person name="Foldi C."/>
            <person name="Dima B."/>
            <person name="Sanchez-Garcia M."/>
            <person name="Sanchez-Ramirez S."/>
            <person name="Szollosi G.J."/>
            <person name="Szarkandi J.G."/>
            <person name="Papp V."/>
            <person name="Albert L."/>
            <person name="Andreopoulos W."/>
            <person name="Angelini C."/>
            <person name="Antonin V."/>
            <person name="Barry K.W."/>
            <person name="Bougher N.L."/>
            <person name="Buchanan P."/>
            <person name="Buyck B."/>
            <person name="Bense V."/>
            <person name="Catcheside P."/>
            <person name="Chovatia M."/>
            <person name="Cooper J."/>
            <person name="Damon W."/>
            <person name="Desjardin D."/>
            <person name="Finy P."/>
            <person name="Geml J."/>
            <person name="Haridas S."/>
            <person name="Hughes K."/>
            <person name="Justo A."/>
            <person name="Karasinski D."/>
            <person name="Kautmanova I."/>
            <person name="Kiss B."/>
            <person name="Kocsube S."/>
            <person name="Kotiranta H."/>
            <person name="LaButti K.M."/>
            <person name="Lechner B.E."/>
            <person name="Liimatainen K."/>
            <person name="Lipzen A."/>
            <person name="Lukacs Z."/>
            <person name="Mihaltcheva S."/>
            <person name="Morgado L.N."/>
            <person name="Niskanen T."/>
            <person name="Noordeloos M.E."/>
            <person name="Ohm R.A."/>
            <person name="Ortiz-Santana B."/>
            <person name="Ovrebo C."/>
            <person name="Racz N."/>
            <person name="Riley R."/>
            <person name="Savchenko A."/>
            <person name="Shiryaev A."/>
            <person name="Soop K."/>
            <person name="Spirin V."/>
            <person name="Szebenyi C."/>
            <person name="Tomsovsky M."/>
            <person name="Tulloss R.E."/>
            <person name="Uehling J."/>
            <person name="Grigoriev I.V."/>
            <person name="Vagvolgyi C."/>
            <person name="Papp T."/>
            <person name="Martin F.M."/>
            <person name="Miettinen O."/>
            <person name="Hibbett D.S."/>
            <person name="Nagy L.G."/>
        </authorList>
    </citation>
    <scope>NUCLEOTIDE SEQUENCE [LARGE SCALE GENOMIC DNA]</scope>
    <source>
        <strain evidence="2 3">HHB13444</strain>
    </source>
</reference>
<evidence type="ECO:0000313" key="2">
    <source>
        <dbReference type="EMBL" id="TFK90102.1"/>
    </source>
</evidence>
<dbReference type="AlphaFoldDB" id="A0A5C3PLB9"/>
<accession>A0A5C3PLB9</accession>
<keyword evidence="3" id="KW-1185">Reference proteome</keyword>
<feature type="region of interest" description="Disordered" evidence="1">
    <location>
        <begin position="360"/>
        <end position="387"/>
    </location>
</feature>
<gene>
    <name evidence="2" type="ORF">K466DRAFT_661055</name>
</gene>
<feature type="compositionally biased region" description="Acidic residues" evidence="1">
    <location>
        <begin position="164"/>
        <end position="174"/>
    </location>
</feature>
<feature type="compositionally biased region" description="Acidic residues" evidence="1">
    <location>
        <begin position="1"/>
        <end position="20"/>
    </location>
</feature>
<evidence type="ECO:0000313" key="3">
    <source>
        <dbReference type="Proteomes" id="UP000308197"/>
    </source>
</evidence>
<proteinExistence type="predicted"/>
<organism evidence="2 3">
    <name type="scientific">Polyporus arcularius HHB13444</name>
    <dbReference type="NCBI Taxonomy" id="1314778"/>
    <lineage>
        <taxon>Eukaryota</taxon>
        <taxon>Fungi</taxon>
        <taxon>Dikarya</taxon>
        <taxon>Basidiomycota</taxon>
        <taxon>Agaricomycotina</taxon>
        <taxon>Agaricomycetes</taxon>
        <taxon>Polyporales</taxon>
        <taxon>Polyporaceae</taxon>
        <taxon>Polyporus</taxon>
    </lineage>
</organism>
<feature type="compositionally biased region" description="Basic and acidic residues" evidence="1">
    <location>
        <begin position="378"/>
        <end position="387"/>
    </location>
</feature>
<name>A0A5C3PLB9_9APHY</name>
<feature type="region of interest" description="Disordered" evidence="1">
    <location>
        <begin position="1"/>
        <end position="32"/>
    </location>
</feature>
<protein>
    <submittedName>
        <fullName evidence="2">Uncharacterized protein</fullName>
    </submittedName>
</protein>
<dbReference type="Proteomes" id="UP000308197">
    <property type="component" value="Unassembled WGS sequence"/>
</dbReference>
<feature type="region of interest" description="Disordered" evidence="1">
    <location>
        <begin position="132"/>
        <end position="238"/>
    </location>
</feature>
<sequence>MLYIVDEEDIDGEGVTEDGLPEPLTPSDGSATLDVDTVDVEDVLVVEEDDKIAVDEDVYLVVDKTSTGIEEIPVGEEVAARVREGAITEEGAPDDELAIVDSPVSALSTLFEDIPDITPATTPEADPIEDAQADASPEVSVPTASPGVMYHGRLRSRAKRCYTEESDEEDENGGDDFQPGPSSRARGSKKRRLNETGARVTVCQPAGKTKGKTNGRPFDAPRQQQRVSGGEPEHDRKKDVAASYRILEKANLVVYPSGGPVDIIIRCSNGTCAVNHIVSFLDIASAIIVYSTHLKDKKNNHRQLCAVDGCSIRQTYTSLLRHLFKDHLGLRIRCPFPECRQKPFLRRLNKYQQHLKEYGDSDEIPVDDSTSSMLQEAADQRDISLNR</sequence>
<dbReference type="InParanoid" id="A0A5C3PLB9"/>